<dbReference type="Proteomes" id="UP000672934">
    <property type="component" value="Unassembled WGS sequence"/>
</dbReference>
<dbReference type="Pfam" id="PF14321">
    <property type="entry name" value="DUF4382"/>
    <property type="match status" value="1"/>
</dbReference>
<evidence type="ECO:0000313" key="3">
    <source>
        <dbReference type="Proteomes" id="UP000672934"/>
    </source>
</evidence>
<accession>A0A916MWE3</accession>
<dbReference type="RefSeq" id="WP_211946223.1">
    <property type="nucleotide sequence ID" value="NZ_CAJPUY010000003.1"/>
</dbReference>
<comment type="caution">
    <text evidence="2">The sequence shown here is derived from an EMBL/GenBank/DDBJ whole genome shotgun (WGS) entry which is preliminary data.</text>
</comment>
<organism evidence="2 3">
    <name type="scientific">Cupriavidus yeoncheonensis</name>
    <dbReference type="NCBI Taxonomy" id="1462994"/>
    <lineage>
        <taxon>Bacteria</taxon>
        <taxon>Pseudomonadati</taxon>
        <taxon>Pseudomonadota</taxon>
        <taxon>Betaproteobacteria</taxon>
        <taxon>Burkholderiales</taxon>
        <taxon>Burkholderiaceae</taxon>
        <taxon>Cupriavidus</taxon>
    </lineage>
</organism>
<evidence type="ECO:0000313" key="2">
    <source>
        <dbReference type="EMBL" id="CAG2132010.1"/>
    </source>
</evidence>
<dbReference type="EMBL" id="CAJPUY010000003">
    <property type="protein sequence ID" value="CAG2132010.1"/>
    <property type="molecule type" value="Genomic_DNA"/>
</dbReference>
<keyword evidence="3" id="KW-1185">Reference proteome</keyword>
<protein>
    <recommendedName>
        <fullName evidence="1">DUF4382 domain-containing protein</fullName>
    </recommendedName>
</protein>
<sequence length="392" mass="38460">MRIVALSGALGLAACGGGGGDDSGGGGQGTLKVSMTDAPACGFDHVFVTVNRVRVHTSANADPTASGWVNIDVSPARKIDLLSLTNGVLTSLGQTALPAGNYQQVRLVLDANTGGGSAALANSVVPTGGTEQSLDTPSAVQSGIKINRPFTVSSGTLTDLVLDFDACKSVVKRGNGSFGLKPVVTAVPTVVSGAVTGVVGSAPGASVYAERNGVVVKATVADANGNFTLSPIEQSSTAGAVDVVVVPGAANGRGTGIVRGVPVVAGGSTAISTSASPMSLPTSTYRRVSGTVSPASAEATLRALQLVSGGTFEIAATAAASDTGAYSFFAAAPALPVAAPVIGTYQAALPIPLQPDGAAGGKYSVQATSSAGVVATQQVDVNSADVVQNFSF</sequence>
<feature type="domain" description="DUF4382" evidence="1">
    <location>
        <begin position="28"/>
        <end position="182"/>
    </location>
</feature>
<evidence type="ECO:0000259" key="1">
    <source>
        <dbReference type="Pfam" id="PF14321"/>
    </source>
</evidence>
<dbReference type="AlphaFoldDB" id="A0A916MWE3"/>
<dbReference type="PROSITE" id="PS51257">
    <property type="entry name" value="PROKAR_LIPOPROTEIN"/>
    <property type="match status" value="1"/>
</dbReference>
<gene>
    <name evidence="2" type="ORF">LMG31506_00950</name>
</gene>
<reference evidence="2" key="1">
    <citation type="submission" date="2021-03" db="EMBL/GenBank/DDBJ databases">
        <authorList>
            <person name="Peeters C."/>
        </authorList>
    </citation>
    <scope>NUCLEOTIDE SEQUENCE</scope>
    <source>
        <strain evidence="2">LMG 31506</strain>
    </source>
</reference>
<dbReference type="InterPro" id="IPR025491">
    <property type="entry name" value="DUF4382"/>
</dbReference>
<proteinExistence type="predicted"/>
<name>A0A916MWE3_9BURK</name>